<proteinExistence type="predicted"/>
<dbReference type="EMBL" id="ML769421">
    <property type="protein sequence ID" value="KAE9403915.1"/>
    <property type="molecule type" value="Genomic_DNA"/>
</dbReference>
<name>A0A6A4I571_9AGAR</name>
<evidence type="ECO:0000313" key="2">
    <source>
        <dbReference type="EMBL" id="KAE9403915.1"/>
    </source>
</evidence>
<feature type="compositionally biased region" description="Basic and acidic residues" evidence="1">
    <location>
        <begin position="18"/>
        <end position="29"/>
    </location>
</feature>
<feature type="region of interest" description="Disordered" evidence="1">
    <location>
        <begin position="1"/>
        <end position="108"/>
    </location>
</feature>
<keyword evidence="3" id="KW-1185">Reference proteome</keyword>
<feature type="compositionally biased region" description="Polar residues" evidence="1">
    <location>
        <begin position="58"/>
        <end position="102"/>
    </location>
</feature>
<dbReference type="Proteomes" id="UP000799118">
    <property type="component" value="Unassembled WGS sequence"/>
</dbReference>
<feature type="compositionally biased region" description="Polar residues" evidence="1">
    <location>
        <begin position="30"/>
        <end position="44"/>
    </location>
</feature>
<reference evidence="2" key="1">
    <citation type="journal article" date="2019" name="Environ. Microbiol.">
        <title>Fungal ecological strategies reflected in gene transcription - a case study of two litter decomposers.</title>
        <authorList>
            <person name="Barbi F."/>
            <person name="Kohler A."/>
            <person name="Barry K."/>
            <person name="Baskaran P."/>
            <person name="Daum C."/>
            <person name="Fauchery L."/>
            <person name="Ihrmark K."/>
            <person name="Kuo A."/>
            <person name="LaButti K."/>
            <person name="Lipzen A."/>
            <person name="Morin E."/>
            <person name="Grigoriev I.V."/>
            <person name="Henrissat B."/>
            <person name="Lindahl B."/>
            <person name="Martin F."/>
        </authorList>
    </citation>
    <scope>NUCLEOTIDE SEQUENCE</scope>
    <source>
        <strain evidence="2">JB14</strain>
    </source>
</reference>
<gene>
    <name evidence="2" type="ORF">BT96DRAFT_917273</name>
</gene>
<feature type="compositionally biased region" description="Polar residues" evidence="1">
    <location>
        <begin position="1"/>
        <end position="17"/>
    </location>
</feature>
<protein>
    <submittedName>
        <fullName evidence="2">Uncharacterized protein</fullName>
    </submittedName>
</protein>
<evidence type="ECO:0000313" key="3">
    <source>
        <dbReference type="Proteomes" id="UP000799118"/>
    </source>
</evidence>
<dbReference type="AlphaFoldDB" id="A0A6A4I571"/>
<accession>A0A6A4I571</accession>
<organism evidence="2 3">
    <name type="scientific">Gymnopus androsaceus JB14</name>
    <dbReference type="NCBI Taxonomy" id="1447944"/>
    <lineage>
        <taxon>Eukaryota</taxon>
        <taxon>Fungi</taxon>
        <taxon>Dikarya</taxon>
        <taxon>Basidiomycota</taxon>
        <taxon>Agaricomycotina</taxon>
        <taxon>Agaricomycetes</taxon>
        <taxon>Agaricomycetidae</taxon>
        <taxon>Agaricales</taxon>
        <taxon>Marasmiineae</taxon>
        <taxon>Omphalotaceae</taxon>
        <taxon>Gymnopus</taxon>
    </lineage>
</organism>
<sequence>MAQSKQPIPFPSKNNLRSTRESRGSDFSRDPSSNLTFLSKTNLRIGNAGGESRESDFTYWSSSAGNPSNLTFPSKTNLRSGSATGSDFTYSSSSTGDPNGNLLSFMLP</sequence>
<evidence type="ECO:0000256" key="1">
    <source>
        <dbReference type="SAM" id="MobiDB-lite"/>
    </source>
</evidence>